<proteinExistence type="predicted"/>
<accession>A0ABX4H4F3</accession>
<sequence>MSENKKQFQTSDNLKIPVSQFAREYAEKVNFFDDENPFIEIDFKEKIKLKYKYSNYYRRNFFSLLSKKSYDEIHATNDFLESNDRSNFNQLVGSVVEYMTRRKLLSYQNLFALNKSFMSSKSSKSVKENIHIIDTNHKLKSESDNKHLTIPYYWNVQKKFKRDSLNNNFLLFFKWQKIISLIIHYNDEFKQTKKLSKHEMVYIKKIVKQTLYMLKNNKWLQQLLIKENKESNLMIKNRFSWLRLWIRKNAWTIPHITYNDETFEALNIAKSFPDFASDKTFYELKVSSETEFKYEWGIQLMSYLILGLEDQKLNEYFEKLEWLIVINPKLNRYYVTRIQDLKSQYFNELAKELGINDFKNNWNKINN</sequence>
<organism evidence="1 2">
    <name type="scientific">Mycoplasmopsis agassizii</name>
    <dbReference type="NCBI Taxonomy" id="33922"/>
    <lineage>
        <taxon>Bacteria</taxon>
        <taxon>Bacillati</taxon>
        <taxon>Mycoplasmatota</taxon>
        <taxon>Mycoplasmoidales</taxon>
        <taxon>Metamycoplasmataceae</taxon>
        <taxon>Mycoplasmopsis</taxon>
    </lineage>
</organism>
<dbReference type="Proteomes" id="UP000217033">
    <property type="component" value="Unassembled WGS sequence"/>
</dbReference>
<keyword evidence="2" id="KW-1185">Reference proteome</keyword>
<dbReference type="EMBL" id="NQMN01000002">
    <property type="protein sequence ID" value="PAF54772.1"/>
    <property type="molecule type" value="Genomic_DNA"/>
</dbReference>
<dbReference type="RefSeq" id="WP_084232792.1">
    <property type="nucleotide sequence ID" value="NZ_FWXE01000015.1"/>
</dbReference>
<name>A0ABX4H4F3_9BACT</name>
<reference evidence="1" key="1">
    <citation type="submission" date="2017-08" db="EMBL/GenBank/DDBJ databases">
        <authorList>
            <person name="Alvarez-Ponce D."/>
            <person name="Weitzman C.L."/>
            <person name="Tillett R.L."/>
            <person name="Sandmeier F.C."/>
            <person name="Tracy C.R."/>
        </authorList>
    </citation>
    <scope>NUCLEOTIDE SEQUENCE [LARGE SCALE GENOMIC DNA]</scope>
    <source>
        <strain evidence="1">PS6</strain>
    </source>
</reference>
<evidence type="ECO:0000313" key="2">
    <source>
        <dbReference type="Proteomes" id="UP000217033"/>
    </source>
</evidence>
<evidence type="ECO:0000313" key="1">
    <source>
        <dbReference type="EMBL" id="PAF54772.1"/>
    </source>
</evidence>
<comment type="caution">
    <text evidence="1">The sequence shown here is derived from an EMBL/GenBank/DDBJ whole genome shotgun (WGS) entry which is preliminary data.</text>
</comment>
<gene>
    <name evidence="1" type="ORF">CJF60_03480</name>
</gene>
<protein>
    <submittedName>
        <fullName evidence="1">Uncharacterized protein</fullName>
    </submittedName>
</protein>